<reference evidence="1 2" key="1">
    <citation type="submission" date="2017-11" db="EMBL/GenBank/DDBJ databases">
        <title>Comparitive Functional Genomics of Dry Heat Resistant strains isolated from the Viking Spacecraft.</title>
        <authorList>
            <person name="Seuylemezian A."/>
            <person name="Cooper K."/>
            <person name="Vaishampayan P."/>
        </authorList>
    </citation>
    <scope>NUCLEOTIDE SEQUENCE [LARGE SCALE GENOMIC DNA]</scope>
    <source>
        <strain evidence="1 2">V1-29</strain>
    </source>
</reference>
<evidence type="ECO:0000313" key="1">
    <source>
        <dbReference type="EMBL" id="PLT31254.1"/>
    </source>
</evidence>
<accession>A0A2N5MA68</accession>
<protein>
    <submittedName>
        <fullName evidence="1">Uncharacterized protein</fullName>
    </submittedName>
</protein>
<proteinExistence type="predicted"/>
<gene>
    <name evidence="1" type="ORF">CUU66_03500</name>
</gene>
<keyword evidence="2" id="KW-1185">Reference proteome</keyword>
<dbReference type="Proteomes" id="UP000234748">
    <property type="component" value="Unassembled WGS sequence"/>
</dbReference>
<comment type="caution">
    <text evidence="1">The sequence shown here is derived from an EMBL/GenBank/DDBJ whole genome shotgun (WGS) entry which is preliminary data.</text>
</comment>
<name>A0A2N5MA68_9BACI</name>
<dbReference type="EMBL" id="PGUY01000010">
    <property type="protein sequence ID" value="PLT31254.1"/>
    <property type="molecule type" value="Genomic_DNA"/>
</dbReference>
<dbReference type="AlphaFoldDB" id="A0A2N5MA68"/>
<evidence type="ECO:0000313" key="2">
    <source>
        <dbReference type="Proteomes" id="UP000234748"/>
    </source>
</evidence>
<organism evidence="1 2">
    <name type="scientific">Peribacillus deserti</name>
    <dbReference type="NCBI Taxonomy" id="673318"/>
    <lineage>
        <taxon>Bacteria</taxon>
        <taxon>Bacillati</taxon>
        <taxon>Bacillota</taxon>
        <taxon>Bacilli</taxon>
        <taxon>Bacillales</taxon>
        <taxon>Bacillaceae</taxon>
        <taxon>Peribacillus</taxon>
    </lineage>
</organism>
<sequence>MAVQSGEYLIIPGNLARSCLKMKNPLLNQARGSKDEGKNHPGYTDYDNKVSGVFNECSDDISVLCSQRITPFV</sequence>